<dbReference type="PANTHER" id="PTHR21320:SF3">
    <property type="entry name" value="CYTOCHROME C OXIDASE ASSEMBLY PROTEIN COX11, MITOCHONDRIAL-RELATED"/>
    <property type="match status" value="1"/>
</dbReference>
<gene>
    <name evidence="10" type="ORF">HF682_07355</name>
</gene>
<evidence type="ECO:0000256" key="5">
    <source>
        <dbReference type="ARBA" id="ARBA00022692"/>
    </source>
</evidence>
<protein>
    <recommendedName>
        <fullName evidence="4">Cytochrome c oxidase assembly protein CtaG</fullName>
    </recommendedName>
</protein>
<keyword evidence="11" id="KW-1185">Reference proteome</keyword>
<dbReference type="GO" id="GO:0005507">
    <property type="term" value="F:copper ion binding"/>
    <property type="evidence" value="ECO:0007669"/>
    <property type="project" value="InterPro"/>
</dbReference>
<dbReference type="PANTHER" id="PTHR21320">
    <property type="entry name" value="CYTOCHROME C OXIDASE ASSEMBLY PROTEIN COX11-RELATED"/>
    <property type="match status" value="1"/>
</dbReference>
<sequence>MFAVSYGMVPFYKHLCEALGLNSLLQAESPTNTQVDATRQVVVELDSNERGSSPWQFRPKMSKVSIHPGQVQQVEYEVVNRTNRTVVIQAVPSYAPMQAGSHFKKLECFCFRQQKFAPGERRVMPVVFLVDSALPKEIGTVTLSYTFFEVEGNQS</sequence>
<evidence type="ECO:0000256" key="9">
    <source>
        <dbReference type="ARBA" id="ARBA00023136"/>
    </source>
</evidence>
<evidence type="ECO:0000256" key="3">
    <source>
        <dbReference type="ARBA" id="ARBA00009620"/>
    </source>
</evidence>
<evidence type="ECO:0000256" key="7">
    <source>
        <dbReference type="ARBA" id="ARBA00022989"/>
    </source>
</evidence>
<evidence type="ECO:0000256" key="2">
    <source>
        <dbReference type="ARBA" id="ARBA00004382"/>
    </source>
</evidence>
<dbReference type="AlphaFoldDB" id="A0A847SGA3"/>
<dbReference type="NCBIfam" id="NF003465">
    <property type="entry name" value="PRK05089.1"/>
    <property type="match status" value="1"/>
</dbReference>
<accession>A0A847SGA3</accession>
<name>A0A847SGA3_9NEIS</name>
<evidence type="ECO:0000313" key="11">
    <source>
        <dbReference type="Proteomes" id="UP000587991"/>
    </source>
</evidence>
<keyword evidence="9" id="KW-0472">Membrane</keyword>
<comment type="function">
    <text evidence="1">Exerts its effect at some terminal stage of cytochrome c oxidase synthesis, probably by being involved in the insertion of the copper B into subunit I.</text>
</comment>
<comment type="similarity">
    <text evidence="3">Belongs to the COX11/CtaG family.</text>
</comment>
<dbReference type="Gene3D" id="2.60.370.10">
    <property type="entry name" value="Ctag/Cox11"/>
    <property type="match status" value="1"/>
</dbReference>
<proteinExistence type="inferred from homology"/>
<keyword evidence="6" id="KW-0735">Signal-anchor</keyword>
<comment type="caution">
    <text evidence="10">The sequence shown here is derived from an EMBL/GenBank/DDBJ whole genome shotgun (WGS) entry which is preliminary data.</text>
</comment>
<dbReference type="InterPro" id="IPR007533">
    <property type="entry name" value="Cyt_c_oxidase_assmbl_CtaG"/>
</dbReference>
<evidence type="ECO:0000256" key="1">
    <source>
        <dbReference type="ARBA" id="ARBA00004007"/>
    </source>
</evidence>
<dbReference type="GO" id="GO:0005886">
    <property type="term" value="C:plasma membrane"/>
    <property type="evidence" value="ECO:0007669"/>
    <property type="project" value="UniProtKB-SubCell"/>
</dbReference>
<evidence type="ECO:0000256" key="4">
    <source>
        <dbReference type="ARBA" id="ARBA00015384"/>
    </source>
</evidence>
<dbReference type="Pfam" id="PF04442">
    <property type="entry name" value="CtaG_Cox11"/>
    <property type="match status" value="1"/>
</dbReference>
<reference evidence="10 11" key="1">
    <citation type="submission" date="2020-04" db="EMBL/GenBank/DDBJ databases">
        <title>Draft genome of Leeia sp. IMCC25680.</title>
        <authorList>
            <person name="Song J."/>
            <person name="Cho J.-C."/>
        </authorList>
    </citation>
    <scope>NUCLEOTIDE SEQUENCE [LARGE SCALE GENOMIC DNA]</scope>
    <source>
        <strain evidence="10 11">IMCC25680</strain>
    </source>
</reference>
<evidence type="ECO:0000256" key="8">
    <source>
        <dbReference type="ARBA" id="ARBA00023008"/>
    </source>
</evidence>
<evidence type="ECO:0000256" key="6">
    <source>
        <dbReference type="ARBA" id="ARBA00022968"/>
    </source>
</evidence>
<keyword evidence="5" id="KW-0812">Transmembrane</keyword>
<dbReference type="EMBL" id="JABAIM010000001">
    <property type="protein sequence ID" value="NLR74972.1"/>
    <property type="molecule type" value="Genomic_DNA"/>
</dbReference>
<dbReference type="SUPFAM" id="SSF110111">
    <property type="entry name" value="Ctag/Cox11"/>
    <property type="match status" value="1"/>
</dbReference>
<dbReference type="Proteomes" id="UP000587991">
    <property type="component" value="Unassembled WGS sequence"/>
</dbReference>
<comment type="subcellular location">
    <subcellularLocation>
        <location evidence="2">Cell inner membrane</location>
        <topology evidence="2">Single-pass type II membrane protein</topology>
        <orientation evidence="2">Periplasmic side</orientation>
    </subcellularLocation>
</comment>
<organism evidence="10 11">
    <name type="scientific">Leeia aquatica</name>
    <dbReference type="NCBI Taxonomy" id="2725557"/>
    <lineage>
        <taxon>Bacteria</taxon>
        <taxon>Pseudomonadati</taxon>
        <taxon>Pseudomonadota</taxon>
        <taxon>Betaproteobacteria</taxon>
        <taxon>Neisseriales</taxon>
        <taxon>Leeiaceae</taxon>
        <taxon>Leeia</taxon>
    </lineage>
</organism>
<keyword evidence="7" id="KW-1133">Transmembrane helix</keyword>
<keyword evidence="8" id="KW-0186">Copper</keyword>
<evidence type="ECO:0000313" key="10">
    <source>
        <dbReference type="EMBL" id="NLR74972.1"/>
    </source>
</evidence>
<dbReference type="PIRSF" id="PIRSF005413">
    <property type="entry name" value="COX11"/>
    <property type="match status" value="1"/>
</dbReference>
<dbReference type="InterPro" id="IPR023471">
    <property type="entry name" value="CtaG/Cox11_dom_sf"/>
</dbReference>